<evidence type="ECO:0000259" key="1">
    <source>
        <dbReference type="Pfam" id="PF01048"/>
    </source>
</evidence>
<evidence type="ECO:0000313" key="3">
    <source>
        <dbReference type="Proteomes" id="UP000234323"/>
    </source>
</evidence>
<dbReference type="AlphaFoldDB" id="A0A2I1GE06"/>
<dbReference type="InterPro" id="IPR035994">
    <property type="entry name" value="Nucleoside_phosphorylase_sf"/>
</dbReference>
<dbReference type="PANTHER" id="PTHR43691:SF14">
    <property type="entry name" value="URIDINE PHOSPHORYLASE"/>
    <property type="match status" value="1"/>
</dbReference>
<proteinExistence type="predicted"/>
<protein>
    <submittedName>
        <fullName evidence="2">Purine and uridine phosphorylase</fullName>
    </submittedName>
</protein>
<accession>A0A2I1GE06</accession>
<comment type="caution">
    <text evidence="2">The sequence shown here is derived from an EMBL/GenBank/DDBJ whole genome shotgun (WGS) entry which is preliminary data.</text>
</comment>
<dbReference type="Gene3D" id="3.40.50.1580">
    <property type="entry name" value="Nucleoside phosphorylase domain"/>
    <property type="match status" value="1"/>
</dbReference>
<dbReference type="VEuPathDB" id="FungiDB:RhiirFUN_026602"/>
<dbReference type="CDD" id="cd17769">
    <property type="entry name" value="NP_TgUP-like"/>
    <property type="match status" value="1"/>
</dbReference>
<reference evidence="2 3" key="1">
    <citation type="submission" date="2015-10" db="EMBL/GenBank/DDBJ databases">
        <title>Genome analyses suggest a sexual origin of heterokaryosis in a supposedly ancient asexual fungus.</title>
        <authorList>
            <person name="Ropars J."/>
            <person name="Sedzielewska K."/>
            <person name="Noel J."/>
            <person name="Charron P."/>
            <person name="Farinelli L."/>
            <person name="Marton T."/>
            <person name="Kruger M."/>
            <person name="Pelin A."/>
            <person name="Brachmann A."/>
            <person name="Corradi N."/>
        </authorList>
    </citation>
    <scope>NUCLEOTIDE SEQUENCE [LARGE SCALE GENOMIC DNA]</scope>
    <source>
        <strain evidence="2 3">A4</strain>
    </source>
</reference>
<keyword evidence="3" id="KW-1185">Reference proteome</keyword>
<dbReference type="GO" id="GO:0005829">
    <property type="term" value="C:cytosol"/>
    <property type="evidence" value="ECO:0007669"/>
    <property type="project" value="TreeGrafter"/>
</dbReference>
<organism evidence="2 3">
    <name type="scientific">Rhizophagus irregularis</name>
    <dbReference type="NCBI Taxonomy" id="588596"/>
    <lineage>
        <taxon>Eukaryota</taxon>
        <taxon>Fungi</taxon>
        <taxon>Fungi incertae sedis</taxon>
        <taxon>Mucoromycota</taxon>
        <taxon>Glomeromycotina</taxon>
        <taxon>Glomeromycetes</taxon>
        <taxon>Glomerales</taxon>
        <taxon>Glomeraceae</taxon>
        <taxon>Rhizophagus</taxon>
    </lineage>
</organism>
<dbReference type="GO" id="GO:0006218">
    <property type="term" value="P:uridine catabolic process"/>
    <property type="evidence" value="ECO:0007669"/>
    <property type="project" value="TreeGrafter"/>
</dbReference>
<name>A0A2I1GE06_9GLOM</name>
<dbReference type="SUPFAM" id="SSF53167">
    <property type="entry name" value="Purine and uridine phosphorylases"/>
    <property type="match status" value="1"/>
</dbReference>
<dbReference type="InterPro" id="IPR000845">
    <property type="entry name" value="Nucleoside_phosphorylase_d"/>
</dbReference>
<dbReference type="GO" id="GO:0004850">
    <property type="term" value="F:uridine phosphorylase activity"/>
    <property type="evidence" value="ECO:0007669"/>
    <property type="project" value="TreeGrafter"/>
</dbReference>
<sequence>MKDQLRYADFPKVDDGRTYHVGVKRGEVANRIITVEDPSRALVIERLLDRNPKPFILDSGRGFLTITGRYKTIPISIISIFYGFSMMDFFIREVRQVVDGPLVIIRLGSCGSISHPNIGDVIVPSGAFSVTKNYDYFIHGIDTKDAFPIVDSPYNISKITYCDREMCEMLQREFSKVLTTTPIFSGLNASTDSFYSSQGRLDDNFLDENHDVINSVFQKYPNALTMDMETFILYHLSNISITTLVSPSQLQLQQSQSSSNLSDVDLLNGRKSLHQSRSSFDITSKQRCSMDVSRRKNNTFSISANNSNIHRPHRHHLNNSSRDLNSNNQLHHQYNAINSIRSTSALVVFCDRKTNEFISDDMINLLDPLCGEACLNTLIKIEIKESHNEEGSVWSNKLMDKSKKENKIVKMIKRKFSV</sequence>
<dbReference type="Proteomes" id="UP000234323">
    <property type="component" value="Unassembled WGS sequence"/>
</dbReference>
<evidence type="ECO:0000313" key="2">
    <source>
        <dbReference type="EMBL" id="PKY44877.1"/>
    </source>
</evidence>
<dbReference type="PANTHER" id="PTHR43691">
    <property type="entry name" value="URIDINE PHOSPHORYLASE"/>
    <property type="match status" value="1"/>
</dbReference>
<dbReference type="Pfam" id="PF01048">
    <property type="entry name" value="PNP_UDP_1"/>
    <property type="match status" value="1"/>
</dbReference>
<dbReference type="EMBL" id="LLXI01000351">
    <property type="protein sequence ID" value="PKY44877.1"/>
    <property type="molecule type" value="Genomic_DNA"/>
</dbReference>
<dbReference type="VEuPathDB" id="FungiDB:FUN_001334"/>
<dbReference type="VEuPathDB" id="FungiDB:RhiirA1_532706"/>
<feature type="domain" description="Nucleoside phosphorylase" evidence="1">
    <location>
        <begin position="32"/>
        <end position="238"/>
    </location>
</feature>
<gene>
    <name evidence="2" type="ORF">RhiirA4_342157</name>
</gene>